<dbReference type="RefSeq" id="WP_068810443.1">
    <property type="nucleotide sequence ID" value="NZ_BMIY01000009.1"/>
</dbReference>
<name>A0A916QKP9_9GAMM</name>
<organism evidence="2 3">
    <name type="scientific">Pseudohongiella nitratireducens</name>
    <dbReference type="NCBI Taxonomy" id="1768907"/>
    <lineage>
        <taxon>Bacteria</taxon>
        <taxon>Pseudomonadati</taxon>
        <taxon>Pseudomonadota</taxon>
        <taxon>Gammaproteobacteria</taxon>
        <taxon>Pseudomonadales</taxon>
        <taxon>Pseudohongiellaceae</taxon>
        <taxon>Pseudohongiella</taxon>
    </lineage>
</organism>
<keyword evidence="1" id="KW-0472">Membrane</keyword>
<sequence length="170" mass="18811">MRGLIGKRLQDWYQARPAREQWLLAAGLLVIVAWAIWFGVISPLHQANSLAHSRVSAAQQSLLEVRELSQQLIAARSQQPASSGRQSGGLAQWVYRTSEQNNVALASLDLSADGMSANLRTETLSLRDALEWLYDMESESLARIDNVALNPVAETDMDNAVVAALSLRWR</sequence>
<evidence type="ECO:0000256" key="1">
    <source>
        <dbReference type="SAM" id="Phobius"/>
    </source>
</evidence>
<gene>
    <name evidence="2" type="ORF">GCM10011403_21590</name>
</gene>
<dbReference type="Proteomes" id="UP000627715">
    <property type="component" value="Unassembled WGS sequence"/>
</dbReference>
<feature type="transmembrane region" description="Helical" evidence="1">
    <location>
        <begin position="21"/>
        <end position="40"/>
    </location>
</feature>
<dbReference type="AlphaFoldDB" id="A0A916QKP9"/>
<comment type="caution">
    <text evidence="2">The sequence shown here is derived from an EMBL/GenBank/DDBJ whole genome shotgun (WGS) entry which is preliminary data.</text>
</comment>
<keyword evidence="1" id="KW-0812">Transmembrane</keyword>
<evidence type="ECO:0008006" key="4">
    <source>
        <dbReference type="Google" id="ProtNLM"/>
    </source>
</evidence>
<evidence type="ECO:0000313" key="2">
    <source>
        <dbReference type="EMBL" id="GFZ78257.1"/>
    </source>
</evidence>
<dbReference type="OrthoDB" id="6006969at2"/>
<dbReference type="EMBL" id="BMIY01000009">
    <property type="protein sequence ID" value="GFZ78257.1"/>
    <property type="molecule type" value="Genomic_DNA"/>
</dbReference>
<protein>
    <recommendedName>
        <fullName evidence="4">General secretion pathway protein M</fullName>
    </recommendedName>
</protein>
<evidence type="ECO:0000313" key="3">
    <source>
        <dbReference type="Proteomes" id="UP000627715"/>
    </source>
</evidence>
<proteinExistence type="predicted"/>
<keyword evidence="3" id="KW-1185">Reference proteome</keyword>
<reference evidence="2" key="1">
    <citation type="journal article" date="2014" name="Int. J. Syst. Evol. Microbiol.">
        <title>Complete genome sequence of Corynebacterium casei LMG S-19264T (=DSM 44701T), isolated from a smear-ripened cheese.</title>
        <authorList>
            <consortium name="US DOE Joint Genome Institute (JGI-PGF)"/>
            <person name="Walter F."/>
            <person name="Albersmeier A."/>
            <person name="Kalinowski J."/>
            <person name="Ruckert C."/>
        </authorList>
    </citation>
    <scope>NUCLEOTIDE SEQUENCE</scope>
    <source>
        <strain evidence="2">CGMCC 1.15425</strain>
    </source>
</reference>
<dbReference type="InterPro" id="IPR007690">
    <property type="entry name" value="T2SS_GspM"/>
</dbReference>
<keyword evidence="1" id="KW-1133">Transmembrane helix</keyword>
<dbReference type="GO" id="GO:0015628">
    <property type="term" value="P:protein secretion by the type II secretion system"/>
    <property type="evidence" value="ECO:0007669"/>
    <property type="project" value="InterPro"/>
</dbReference>
<dbReference type="GO" id="GO:0015627">
    <property type="term" value="C:type II protein secretion system complex"/>
    <property type="evidence" value="ECO:0007669"/>
    <property type="project" value="InterPro"/>
</dbReference>
<dbReference type="Pfam" id="PF04612">
    <property type="entry name" value="T2SSM"/>
    <property type="match status" value="1"/>
</dbReference>
<reference evidence="2" key="2">
    <citation type="submission" date="2020-09" db="EMBL/GenBank/DDBJ databases">
        <authorList>
            <person name="Sun Q."/>
            <person name="Zhou Y."/>
        </authorList>
    </citation>
    <scope>NUCLEOTIDE SEQUENCE</scope>
    <source>
        <strain evidence="2">CGMCC 1.15425</strain>
    </source>
</reference>
<accession>A0A916QKP9</accession>